<dbReference type="Pfam" id="PF13508">
    <property type="entry name" value="Acetyltransf_7"/>
    <property type="match status" value="1"/>
</dbReference>
<dbReference type="InterPro" id="IPR016181">
    <property type="entry name" value="Acyl_CoA_acyltransferase"/>
</dbReference>
<dbReference type="SUPFAM" id="SSF55729">
    <property type="entry name" value="Acyl-CoA N-acyltransferases (Nat)"/>
    <property type="match status" value="1"/>
</dbReference>
<dbReference type="Gene3D" id="3.40.630.30">
    <property type="match status" value="1"/>
</dbReference>
<gene>
    <name evidence="2" type="ORF">FPY71_00805</name>
</gene>
<dbReference type="EMBL" id="VTWH01000001">
    <property type="protein sequence ID" value="KAA0971707.1"/>
    <property type="molecule type" value="Genomic_DNA"/>
</dbReference>
<comment type="caution">
    <text evidence="2">The sequence shown here is derived from an EMBL/GenBank/DDBJ whole genome shotgun (WGS) entry which is preliminary data.</text>
</comment>
<dbReference type="PROSITE" id="PS51186">
    <property type="entry name" value="GNAT"/>
    <property type="match status" value="1"/>
</dbReference>
<keyword evidence="3" id="KW-1185">Reference proteome</keyword>
<dbReference type="GO" id="GO:0016747">
    <property type="term" value="F:acyltransferase activity, transferring groups other than amino-acyl groups"/>
    <property type="evidence" value="ECO:0007669"/>
    <property type="project" value="InterPro"/>
</dbReference>
<evidence type="ECO:0000313" key="3">
    <source>
        <dbReference type="Proteomes" id="UP000324738"/>
    </source>
</evidence>
<sequence>MRIRAEKPDDSAAISALICAAFEHAPHRSGTEAAIVAALRHAQALTVSLVAELNHELVGHVAFSPVTISDAKAGWFGLGPLAVHPDCQRQGIAARLVKAGLQELVAIEAGGCVVLGDPDYYSRFGFVADAGLRYGDVPVQYFQRLVLAGKAPSGSVAYHSSFDVAATS</sequence>
<dbReference type="CDD" id="cd04301">
    <property type="entry name" value="NAT_SF"/>
    <property type="match status" value="1"/>
</dbReference>
<dbReference type="AlphaFoldDB" id="A0A5B0DY08"/>
<dbReference type="InterPro" id="IPR000182">
    <property type="entry name" value="GNAT_dom"/>
</dbReference>
<organism evidence="2 3">
    <name type="scientific">Aureimonas fodinaquatilis</name>
    <dbReference type="NCBI Taxonomy" id="2565783"/>
    <lineage>
        <taxon>Bacteria</taxon>
        <taxon>Pseudomonadati</taxon>
        <taxon>Pseudomonadota</taxon>
        <taxon>Alphaproteobacteria</taxon>
        <taxon>Hyphomicrobiales</taxon>
        <taxon>Aurantimonadaceae</taxon>
        <taxon>Aureimonas</taxon>
    </lineage>
</organism>
<evidence type="ECO:0000259" key="1">
    <source>
        <dbReference type="PROSITE" id="PS51186"/>
    </source>
</evidence>
<dbReference type="Proteomes" id="UP000324738">
    <property type="component" value="Unassembled WGS sequence"/>
</dbReference>
<feature type="domain" description="N-acetyltransferase" evidence="1">
    <location>
        <begin position="1"/>
        <end position="146"/>
    </location>
</feature>
<name>A0A5B0DY08_9HYPH</name>
<proteinExistence type="predicted"/>
<keyword evidence="2" id="KW-0808">Transferase</keyword>
<reference evidence="2 3" key="1">
    <citation type="submission" date="2019-08" db="EMBL/GenBank/DDBJ databases">
        <title>Aureimonas fodiniaquatilis sp. nov., isolated from a coal mine wastewater.</title>
        <authorList>
            <person name="Kim W."/>
        </authorList>
    </citation>
    <scope>NUCLEOTIDE SEQUENCE [LARGE SCALE GENOMIC DNA]</scope>
    <source>
        <strain evidence="2 3">CAU 1482</strain>
    </source>
</reference>
<evidence type="ECO:0000313" key="2">
    <source>
        <dbReference type="EMBL" id="KAA0971707.1"/>
    </source>
</evidence>
<accession>A0A5B0DY08</accession>
<dbReference type="OrthoDB" id="9797178at2"/>
<dbReference type="RefSeq" id="WP_149296666.1">
    <property type="nucleotide sequence ID" value="NZ_VTWH01000001.1"/>
</dbReference>
<protein>
    <submittedName>
        <fullName evidence="2">N-acetyltransferase</fullName>
    </submittedName>
</protein>